<sequence>MASYNFAHLILFSFTLAALFATHQCVDYGRWRVEREDKMEEKLGRTSVRRGEGEGEKFTLYDCSRGPCAGVHDCWCCKAIGFCYLVKEQCEDECHARPTTSVRARPPSITTS</sequence>
<evidence type="ECO:0000313" key="2">
    <source>
        <dbReference type="Proteomes" id="UP000504604"/>
    </source>
</evidence>
<evidence type="ECO:0000256" key="1">
    <source>
        <dbReference type="SAM" id="SignalP"/>
    </source>
</evidence>
<dbReference type="GeneID" id="105175490"/>
<dbReference type="AlphaFoldDB" id="A0A6I9U663"/>
<feature type="chain" id="PRO_5026684377" evidence="1">
    <location>
        <begin position="18"/>
        <end position="112"/>
    </location>
</feature>
<dbReference type="InParanoid" id="A0A6I9U663"/>
<proteinExistence type="predicted"/>
<gene>
    <name evidence="3" type="primary">LOC105175490</name>
</gene>
<name>A0A6I9U663_SESIN</name>
<accession>A0A6I9U663</accession>
<dbReference type="Gramene" id="SIN_1005227.t">
    <property type="protein sequence ID" value="SIN_1005227.t"/>
    <property type="gene ID" value="SIN_1005227"/>
</dbReference>
<organism evidence="2 3">
    <name type="scientific">Sesamum indicum</name>
    <name type="common">Oriental sesame</name>
    <name type="synonym">Sesamum orientale</name>
    <dbReference type="NCBI Taxonomy" id="4182"/>
    <lineage>
        <taxon>Eukaryota</taxon>
        <taxon>Viridiplantae</taxon>
        <taxon>Streptophyta</taxon>
        <taxon>Embryophyta</taxon>
        <taxon>Tracheophyta</taxon>
        <taxon>Spermatophyta</taxon>
        <taxon>Magnoliopsida</taxon>
        <taxon>eudicotyledons</taxon>
        <taxon>Gunneridae</taxon>
        <taxon>Pentapetalae</taxon>
        <taxon>asterids</taxon>
        <taxon>lamiids</taxon>
        <taxon>Lamiales</taxon>
        <taxon>Pedaliaceae</taxon>
        <taxon>Sesamum</taxon>
    </lineage>
</organism>
<dbReference type="KEGG" id="sind:105175490"/>
<reference evidence="3" key="1">
    <citation type="submission" date="2025-08" db="UniProtKB">
        <authorList>
            <consortium name="RefSeq"/>
        </authorList>
    </citation>
    <scope>IDENTIFICATION</scope>
</reference>
<protein>
    <submittedName>
        <fullName evidence="3">Uncharacterized protein LOC105175490</fullName>
    </submittedName>
</protein>
<feature type="signal peptide" evidence="1">
    <location>
        <begin position="1"/>
        <end position="17"/>
    </location>
</feature>
<keyword evidence="2" id="KW-1185">Reference proteome</keyword>
<dbReference type="Proteomes" id="UP000504604">
    <property type="component" value="Linkage group LG12"/>
</dbReference>
<dbReference type="RefSeq" id="XP_011096242.1">
    <property type="nucleotide sequence ID" value="XM_011097940.1"/>
</dbReference>
<keyword evidence="1" id="KW-0732">Signal</keyword>
<evidence type="ECO:0000313" key="3">
    <source>
        <dbReference type="RefSeq" id="XP_011096242.1"/>
    </source>
</evidence>